<proteinExistence type="predicted"/>
<evidence type="ECO:0000256" key="1">
    <source>
        <dbReference type="ARBA" id="ARBA00022441"/>
    </source>
</evidence>
<organism evidence="5 6">
    <name type="scientific">Jimgerdemannia flammicorona</name>
    <dbReference type="NCBI Taxonomy" id="994334"/>
    <lineage>
        <taxon>Eukaryota</taxon>
        <taxon>Fungi</taxon>
        <taxon>Fungi incertae sedis</taxon>
        <taxon>Mucoromycota</taxon>
        <taxon>Mucoromycotina</taxon>
        <taxon>Endogonomycetes</taxon>
        <taxon>Endogonales</taxon>
        <taxon>Endogonaceae</taxon>
        <taxon>Jimgerdemannia</taxon>
    </lineage>
</organism>
<feature type="compositionally biased region" description="Polar residues" evidence="3">
    <location>
        <begin position="327"/>
        <end position="342"/>
    </location>
</feature>
<keyword evidence="4" id="KW-0472">Membrane</keyword>
<evidence type="ECO:0000256" key="4">
    <source>
        <dbReference type="SAM" id="Phobius"/>
    </source>
</evidence>
<dbReference type="PANTHER" id="PTHR46093:SF18">
    <property type="entry name" value="FIBRONECTIN TYPE-III DOMAIN-CONTAINING PROTEIN"/>
    <property type="match status" value="1"/>
</dbReference>
<feature type="transmembrane region" description="Helical" evidence="4">
    <location>
        <begin position="296"/>
        <end position="317"/>
    </location>
</feature>
<dbReference type="CDD" id="cd12087">
    <property type="entry name" value="TM_EGFR-like"/>
    <property type="match status" value="1"/>
</dbReference>
<name>A0A433QEM1_9FUNG</name>
<keyword evidence="1" id="KW-0880">Kelch repeat</keyword>
<dbReference type="PANTHER" id="PTHR46093">
    <property type="entry name" value="ACYL-COA-BINDING DOMAIN-CONTAINING PROTEIN 5"/>
    <property type="match status" value="1"/>
</dbReference>
<evidence type="ECO:0000256" key="2">
    <source>
        <dbReference type="ARBA" id="ARBA00022737"/>
    </source>
</evidence>
<dbReference type="Pfam" id="PF24681">
    <property type="entry name" value="Kelch_KLHDC2_KLHL20_DRC7"/>
    <property type="match status" value="1"/>
</dbReference>
<dbReference type="SUPFAM" id="SSF117281">
    <property type="entry name" value="Kelch motif"/>
    <property type="match status" value="1"/>
</dbReference>
<accession>A0A433QEM1</accession>
<sequence length="418" mass="44817">FDAYGPGNTYTFAKCDTVAHAWVIYPTTGIVPNAGPAAFDNSGNTWVWGGVSTNGTYNPTDIFRFNPTTLTWSKNTPAFAIAQRFWHTANLLPTGMIVIIGGMSQSTSGTAWNIWVDMTDTPSYDTSTGMWRRNTAQGTIPPSRSLHTTTLSTDGYSLIIYAGTSPAPVNGVIPSVRPTSGGSELTLGDVWVLDTNTYTWSSPKLTGFAPSNRYGHTAVQVGTQMMVMGGSTGQNYTASLFGDTAVLDTNQWTWLAVYTPPAVWPDVFNTTKPSPTGPSNTAISADSNPPALGTGAIAGISIGAIAVLGIAGAFFFVRRRRQPLGSLSSEHANAQPLIQPSHGQRDSVRGPIYDAYAPIYDAYAPKSAGSSQVIELPNEQYNVPPPWTHNKPDQAGIEPTSVKPDERRIESHTHIYVH</sequence>
<feature type="region of interest" description="Disordered" evidence="3">
    <location>
        <begin position="387"/>
        <end position="418"/>
    </location>
</feature>
<feature type="compositionally biased region" description="Basic and acidic residues" evidence="3">
    <location>
        <begin position="403"/>
        <end position="418"/>
    </location>
</feature>
<keyword evidence="2" id="KW-0677">Repeat</keyword>
<dbReference type="Proteomes" id="UP000274822">
    <property type="component" value="Unassembled WGS sequence"/>
</dbReference>
<dbReference type="Gene3D" id="2.120.10.80">
    <property type="entry name" value="Kelch-type beta propeller"/>
    <property type="match status" value="2"/>
</dbReference>
<comment type="caution">
    <text evidence="5">The sequence shown here is derived from an EMBL/GenBank/DDBJ whole genome shotgun (WGS) entry which is preliminary data.</text>
</comment>
<protein>
    <recommendedName>
        <fullName evidence="7">Galactose oxidase</fullName>
    </recommendedName>
</protein>
<dbReference type="AlphaFoldDB" id="A0A433QEM1"/>
<feature type="region of interest" description="Disordered" evidence="3">
    <location>
        <begin position="327"/>
        <end position="346"/>
    </location>
</feature>
<keyword evidence="4" id="KW-1133">Transmembrane helix</keyword>
<gene>
    <name evidence="5" type="ORF">BC938DRAFT_482189</name>
</gene>
<dbReference type="InterPro" id="IPR015915">
    <property type="entry name" value="Kelch-typ_b-propeller"/>
</dbReference>
<feature type="non-terminal residue" evidence="5">
    <location>
        <position position="1"/>
    </location>
</feature>
<evidence type="ECO:0000313" key="5">
    <source>
        <dbReference type="EMBL" id="RUS28194.1"/>
    </source>
</evidence>
<dbReference type="EMBL" id="RBNJ01007016">
    <property type="protein sequence ID" value="RUS28194.1"/>
    <property type="molecule type" value="Genomic_DNA"/>
</dbReference>
<evidence type="ECO:0000256" key="3">
    <source>
        <dbReference type="SAM" id="MobiDB-lite"/>
    </source>
</evidence>
<keyword evidence="6" id="KW-1185">Reference proteome</keyword>
<evidence type="ECO:0008006" key="7">
    <source>
        <dbReference type="Google" id="ProtNLM"/>
    </source>
</evidence>
<reference evidence="5 6" key="1">
    <citation type="journal article" date="2018" name="New Phytol.">
        <title>Phylogenomics of Endogonaceae and evolution of mycorrhizas within Mucoromycota.</title>
        <authorList>
            <person name="Chang Y."/>
            <person name="Desiro A."/>
            <person name="Na H."/>
            <person name="Sandor L."/>
            <person name="Lipzen A."/>
            <person name="Clum A."/>
            <person name="Barry K."/>
            <person name="Grigoriev I.V."/>
            <person name="Martin F.M."/>
            <person name="Stajich J.E."/>
            <person name="Smith M.E."/>
            <person name="Bonito G."/>
            <person name="Spatafora J.W."/>
        </authorList>
    </citation>
    <scope>NUCLEOTIDE SEQUENCE [LARGE SCALE GENOMIC DNA]</scope>
    <source>
        <strain evidence="5 6">AD002</strain>
    </source>
</reference>
<evidence type="ECO:0000313" key="6">
    <source>
        <dbReference type="Proteomes" id="UP000274822"/>
    </source>
</evidence>
<keyword evidence="4" id="KW-0812">Transmembrane</keyword>